<comment type="caution">
    <text evidence="1">The sequence shown here is derived from an EMBL/GenBank/DDBJ whole genome shotgun (WGS) entry which is preliminary data.</text>
</comment>
<evidence type="ECO:0000313" key="2">
    <source>
        <dbReference type="Proteomes" id="UP000244722"/>
    </source>
</evidence>
<dbReference type="Proteomes" id="UP000244722">
    <property type="component" value="Unassembled WGS sequence"/>
</dbReference>
<reference evidence="1 2" key="1">
    <citation type="submission" date="2017-04" db="EMBL/GenBank/DDBJ databases">
        <title>Draft genome sequence of Tuber borchii Vittad., a whitish edible truffle.</title>
        <authorList>
            <consortium name="DOE Joint Genome Institute"/>
            <person name="Murat C."/>
            <person name="Kuo A."/>
            <person name="Barry K.W."/>
            <person name="Clum A."/>
            <person name="Dockter R.B."/>
            <person name="Fauchery L."/>
            <person name="Iotti M."/>
            <person name="Kohler A."/>
            <person name="Labutti K."/>
            <person name="Lindquist E.A."/>
            <person name="Lipzen A."/>
            <person name="Ohm R.A."/>
            <person name="Wang M."/>
            <person name="Grigoriev I.V."/>
            <person name="Zambonelli A."/>
            <person name="Martin F.M."/>
        </authorList>
    </citation>
    <scope>NUCLEOTIDE SEQUENCE [LARGE SCALE GENOMIC DNA]</scope>
    <source>
        <strain evidence="1 2">Tbo3840</strain>
    </source>
</reference>
<dbReference type="AlphaFoldDB" id="A0A2T6ZMX7"/>
<name>A0A2T6ZMX7_TUBBO</name>
<keyword evidence="2" id="KW-1185">Reference proteome</keyword>
<protein>
    <submittedName>
        <fullName evidence="1">Uncharacterized protein</fullName>
    </submittedName>
</protein>
<proteinExistence type="predicted"/>
<sequence length="97" mass="11060">MHLKEKGRFWTLHEEGKTLDERSIMYRLPDEKTKNRVEGVGGHLTLSGCTGLSGLCPEDVGTQENVKKIFQMRRQIDIESGVEVWVVGVLCVLCMRR</sequence>
<dbReference type="EMBL" id="NESQ01000172">
    <property type="protein sequence ID" value="PUU76848.1"/>
    <property type="molecule type" value="Genomic_DNA"/>
</dbReference>
<gene>
    <name evidence="1" type="ORF">B9Z19DRAFT_1129071</name>
</gene>
<accession>A0A2T6ZMX7</accession>
<organism evidence="1 2">
    <name type="scientific">Tuber borchii</name>
    <name type="common">White truffle</name>
    <dbReference type="NCBI Taxonomy" id="42251"/>
    <lineage>
        <taxon>Eukaryota</taxon>
        <taxon>Fungi</taxon>
        <taxon>Dikarya</taxon>
        <taxon>Ascomycota</taxon>
        <taxon>Pezizomycotina</taxon>
        <taxon>Pezizomycetes</taxon>
        <taxon>Pezizales</taxon>
        <taxon>Tuberaceae</taxon>
        <taxon>Tuber</taxon>
    </lineage>
</organism>
<evidence type="ECO:0000313" key="1">
    <source>
        <dbReference type="EMBL" id="PUU76848.1"/>
    </source>
</evidence>